<name>A0A7I8LB69_SPIIN</name>
<comment type="similarity">
    <text evidence="1">Belongs to the bHLH protein family.</text>
</comment>
<sequence>MYDDTGYFEPSPDPGLMGGAFLGCPPETCSSNINNGGAASLGFSLEDPAVDLDHLQHHFRLDLEQSFHGHLMQEAGGAAPDLLNLLHAPMCGAAPSAMVPPGGRVGGFPMEAFAGELPSPAGEYAAAAPSLLRDLFHSLPQNYGLFYGAEERAGAAVEGMGDVFREGEGGMFEEGVFDFRKEGRGKGKGSFPTEKQRRAQINEKYDILKLLVPNPTKADRASVVSDTIDYINELKRTIEELTILVENKKHGRSKRRKTEDAAAAAAADMESSSLRPLAADVDLPFAGSLRSSWLQRRSKETFVDVRIVDDEVNVKVTRRKKPNCLLLASRAIDDLRLDLLHASGGHIGDCYVFMFNTKISEGSSVYASAVAKKLLEAMDRPAPASPHRF</sequence>
<evidence type="ECO:0000259" key="5">
    <source>
        <dbReference type="PROSITE" id="PS50888"/>
    </source>
</evidence>
<keyword evidence="7" id="KW-1185">Reference proteome</keyword>
<keyword evidence="4" id="KW-0539">Nucleus</keyword>
<keyword evidence="3" id="KW-0804">Transcription</keyword>
<protein>
    <recommendedName>
        <fullName evidence="5">BHLH domain-containing protein</fullName>
    </recommendedName>
</protein>
<evidence type="ECO:0000313" key="6">
    <source>
        <dbReference type="EMBL" id="CAA7406528.1"/>
    </source>
</evidence>
<dbReference type="GO" id="GO:0048658">
    <property type="term" value="P:anther wall tapetum development"/>
    <property type="evidence" value="ECO:0007669"/>
    <property type="project" value="InterPro"/>
</dbReference>
<dbReference type="AlphaFoldDB" id="A0A7I8LB69"/>
<dbReference type="CDD" id="cd18918">
    <property type="entry name" value="bHLH_AtMYC1_like"/>
    <property type="match status" value="1"/>
</dbReference>
<accession>A0A7I8LB69</accession>
<dbReference type="InterPro" id="IPR045896">
    <property type="entry name" value="MYC1-like_bHLH"/>
</dbReference>
<dbReference type="Proteomes" id="UP000663760">
    <property type="component" value="Chromosome 13"/>
</dbReference>
<proteinExistence type="inferred from homology"/>
<dbReference type="InterPro" id="IPR045895">
    <property type="entry name" value="bHLH91-like"/>
</dbReference>
<dbReference type="SUPFAM" id="SSF47459">
    <property type="entry name" value="HLH, helix-loop-helix DNA-binding domain"/>
    <property type="match status" value="1"/>
</dbReference>
<dbReference type="GO" id="GO:0046983">
    <property type="term" value="F:protein dimerization activity"/>
    <property type="evidence" value="ECO:0007669"/>
    <property type="project" value="InterPro"/>
</dbReference>
<dbReference type="Pfam" id="PF00010">
    <property type="entry name" value="HLH"/>
    <property type="match status" value="1"/>
</dbReference>
<feature type="domain" description="BHLH" evidence="5">
    <location>
        <begin position="185"/>
        <end position="234"/>
    </location>
</feature>
<dbReference type="PANTHER" id="PTHR46834">
    <property type="entry name" value="TRANSCRIPTION FACTOR BHLH91"/>
    <property type="match status" value="1"/>
</dbReference>
<dbReference type="InterPro" id="IPR011598">
    <property type="entry name" value="bHLH_dom"/>
</dbReference>
<evidence type="ECO:0000256" key="4">
    <source>
        <dbReference type="ARBA" id="ARBA00023242"/>
    </source>
</evidence>
<dbReference type="EMBL" id="LR746276">
    <property type="protein sequence ID" value="CAA7406528.1"/>
    <property type="molecule type" value="Genomic_DNA"/>
</dbReference>
<evidence type="ECO:0000256" key="2">
    <source>
        <dbReference type="ARBA" id="ARBA00023015"/>
    </source>
</evidence>
<dbReference type="Gene3D" id="4.10.280.10">
    <property type="entry name" value="Helix-loop-helix DNA-binding domain"/>
    <property type="match status" value="1"/>
</dbReference>
<evidence type="ECO:0000256" key="1">
    <source>
        <dbReference type="ARBA" id="ARBA00005510"/>
    </source>
</evidence>
<reference evidence="6" key="1">
    <citation type="submission" date="2020-02" db="EMBL/GenBank/DDBJ databases">
        <authorList>
            <person name="Scholz U."/>
            <person name="Mascher M."/>
            <person name="Fiebig A."/>
        </authorList>
    </citation>
    <scope>NUCLEOTIDE SEQUENCE</scope>
</reference>
<dbReference type="OrthoDB" id="1932168at2759"/>
<gene>
    <name evidence="6" type="ORF">SI8410_13017206</name>
</gene>
<dbReference type="GO" id="GO:0006355">
    <property type="term" value="P:regulation of DNA-templated transcription"/>
    <property type="evidence" value="ECO:0007669"/>
    <property type="project" value="InterPro"/>
</dbReference>
<dbReference type="InterPro" id="IPR036638">
    <property type="entry name" value="HLH_DNA-bd_sf"/>
</dbReference>
<organism evidence="6 7">
    <name type="scientific">Spirodela intermedia</name>
    <name type="common">Intermediate duckweed</name>
    <dbReference type="NCBI Taxonomy" id="51605"/>
    <lineage>
        <taxon>Eukaryota</taxon>
        <taxon>Viridiplantae</taxon>
        <taxon>Streptophyta</taxon>
        <taxon>Embryophyta</taxon>
        <taxon>Tracheophyta</taxon>
        <taxon>Spermatophyta</taxon>
        <taxon>Magnoliopsida</taxon>
        <taxon>Liliopsida</taxon>
        <taxon>Araceae</taxon>
        <taxon>Lemnoideae</taxon>
        <taxon>Spirodela</taxon>
    </lineage>
</organism>
<evidence type="ECO:0000313" key="7">
    <source>
        <dbReference type="Proteomes" id="UP000663760"/>
    </source>
</evidence>
<evidence type="ECO:0000256" key="3">
    <source>
        <dbReference type="ARBA" id="ARBA00023163"/>
    </source>
</evidence>
<dbReference type="SMART" id="SM00353">
    <property type="entry name" value="HLH"/>
    <property type="match status" value="1"/>
</dbReference>
<dbReference type="PROSITE" id="PS50888">
    <property type="entry name" value="BHLH"/>
    <property type="match status" value="1"/>
</dbReference>
<dbReference type="PANTHER" id="PTHR46834:SF1">
    <property type="entry name" value="TRANSCRIPTION FACTOR BHLH10"/>
    <property type="match status" value="1"/>
</dbReference>
<keyword evidence="2" id="KW-0805">Transcription regulation</keyword>